<comment type="caution">
    <text evidence="5">The sequence shown here is derived from an EMBL/GenBank/DDBJ whole genome shotgun (WGS) entry which is preliminary data.</text>
</comment>
<keyword evidence="3" id="KW-0732">Signal</keyword>
<sequence length="354" mass="36147">MTVRHARAAFGGIAAAALAAVLVAAPAQAASVRVASAQAVSVGVASAQAVSVGVASAQAVSVRGAPVRAVAPVQSAPRLVTGNDTATAAFQDRLDTSLQRMLDTLVGPGHAVVTTAAELDFSQVESVSTTYTRDPSVGALTERLSSRVYTSGGGTRYESSSTERTNALNSVRESRRNAPGSVKKLNIAVLVDAAAGQNINLVQLRKLVSAAAGVDPARGDVVAVSAVPFPTTAAPTTSAAAADGGTLLSRYALPACGLSGLLLLGLLLALAGRRRSRHRAQMSLENDRLQQARAQLNRRAPIVVEAVTVTAAAVDSKPDTLGRQRTIQQLTSADPDRAAAVLRGWTTPGADGRP</sequence>
<keyword evidence="5" id="KW-0966">Cell projection</keyword>
<evidence type="ECO:0000313" key="5">
    <source>
        <dbReference type="EMBL" id="MFD1366626.1"/>
    </source>
</evidence>
<reference evidence="6" key="1">
    <citation type="journal article" date="2019" name="Int. J. Syst. Evol. Microbiol.">
        <title>The Global Catalogue of Microorganisms (GCM) 10K type strain sequencing project: providing services to taxonomists for standard genome sequencing and annotation.</title>
        <authorList>
            <consortium name="The Broad Institute Genomics Platform"/>
            <consortium name="The Broad Institute Genome Sequencing Center for Infectious Disease"/>
            <person name="Wu L."/>
            <person name="Ma J."/>
        </authorList>
    </citation>
    <scope>NUCLEOTIDE SEQUENCE [LARGE SCALE GENOMIC DNA]</scope>
    <source>
        <strain evidence="6">CCM 7526</strain>
    </source>
</reference>
<evidence type="ECO:0000259" key="4">
    <source>
        <dbReference type="Pfam" id="PF08345"/>
    </source>
</evidence>
<keyword evidence="2" id="KW-0812">Transmembrane</keyword>
<proteinExistence type="predicted"/>
<dbReference type="PANTHER" id="PTHR30046:SF0">
    <property type="entry name" value="FLAGELLAR M-RING PROTEIN"/>
    <property type="match status" value="1"/>
</dbReference>
<dbReference type="RefSeq" id="WP_317793384.1">
    <property type="nucleotide sequence ID" value="NZ_AP028461.1"/>
</dbReference>
<feature type="domain" description="Flagellar M-ring C-terminal" evidence="4">
    <location>
        <begin position="102"/>
        <end position="229"/>
    </location>
</feature>
<evidence type="ECO:0000256" key="3">
    <source>
        <dbReference type="SAM" id="SignalP"/>
    </source>
</evidence>
<evidence type="ECO:0000256" key="1">
    <source>
        <dbReference type="SAM" id="MobiDB-lite"/>
    </source>
</evidence>
<dbReference type="EMBL" id="JBHTMK010000018">
    <property type="protein sequence ID" value="MFD1366626.1"/>
    <property type="molecule type" value="Genomic_DNA"/>
</dbReference>
<evidence type="ECO:0000256" key="2">
    <source>
        <dbReference type="SAM" id="Phobius"/>
    </source>
</evidence>
<keyword evidence="6" id="KW-1185">Reference proteome</keyword>
<keyword evidence="5" id="KW-0282">Flagellum</keyword>
<accession>A0ABW4A7F3</accession>
<dbReference type="InterPro" id="IPR013556">
    <property type="entry name" value="Flag_M-ring_C"/>
</dbReference>
<feature type="transmembrane region" description="Helical" evidence="2">
    <location>
        <begin position="251"/>
        <end position="272"/>
    </location>
</feature>
<evidence type="ECO:0000313" key="6">
    <source>
        <dbReference type="Proteomes" id="UP001597183"/>
    </source>
</evidence>
<feature type="compositionally biased region" description="Polar residues" evidence="1">
    <location>
        <begin position="157"/>
        <end position="171"/>
    </location>
</feature>
<name>A0ABW4A7F3_9ACTN</name>
<dbReference type="PANTHER" id="PTHR30046">
    <property type="entry name" value="FLAGELLAR M-RING PROTEIN"/>
    <property type="match status" value="1"/>
</dbReference>
<keyword evidence="5" id="KW-0969">Cilium</keyword>
<feature type="chain" id="PRO_5046204370" evidence="3">
    <location>
        <begin position="30"/>
        <end position="354"/>
    </location>
</feature>
<keyword evidence="2" id="KW-1133">Transmembrane helix</keyword>
<feature type="region of interest" description="Disordered" evidence="1">
    <location>
        <begin position="150"/>
        <end position="175"/>
    </location>
</feature>
<feature type="signal peptide" evidence="3">
    <location>
        <begin position="1"/>
        <end position="29"/>
    </location>
</feature>
<dbReference type="Proteomes" id="UP001597183">
    <property type="component" value="Unassembled WGS sequence"/>
</dbReference>
<protein>
    <submittedName>
        <fullName evidence="5">Flagellar M-ring protein FliF C-terminal domain-containing protein</fullName>
    </submittedName>
</protein>
<gene>
    <name evidence="5" type="ORF">ACFQ5G_14835</name>
</gene>
<dbReference type="Pfam" id="PF08345">
    <property type="entry name" value="YscJ_FliF_C"/>
    <property type="match status" value="1"/>
</dbReference>
<organism evidence="5 6">
    <name type="scientific">Actinoplanes sichuanensis</name>
    <dbReference type="NCBI Taxonomy" id="512349"/>
    <lineage>
        <taxon>Bacteria</taxon>
        <taxon>Bacillati</taxon>
        <taxon>Actinomycetota</taxon>
        <taxon>Actinomycetes</taxon>
        <taxon>Micromonosporales</taxon>
        <taxon>Micromonosporaceae</taxon>
        <taxon>Actinoplanes</taxon>
    </lineage>
</organism>
<keyword evidence="2" id="KW-0472">Membrane</keyword>
<dbReference type="InterPro" id="IPR043427">
    <property type="entry name" value="YscJ/FliF"/>
</dbReference>